<reference evidence="2 3" key="1">
    <citation type="submission" date="2024-09" db="EMBL/GenBank/DDBJ databases">
        <title>Chromosome-scale assembly of Riccia fluitans.</title>
        <authorList>
            <person name="Paukszto L."/>
            <person name="Sawicki J."/>
            <person name="Karawczyk K."/>
            <person name="Piernik-Szablinska J."/>
            <person name="Szczecinska M."/>
            <person name="Mazdziarz M."/>
        </authorList>
    </citation>
    <scope>NUCLEOTIDE SEQUENCE [LARGE SCALE GENOMIC DNA]</scope>
    <source>
        <strain evidence="2">Rf_01</strain>
        <tissue evidence="2">Aerial parts of the thallus</tissue>
    </source>
</reference>
<keyword evidence="3" id="KW-1185">Reference proteome</keyword>
<evidence type="ECO:0000313" key="3">
    <source>
        <dbReference type="Proteomes" id="UP001605036"/>
    </source>
</evidence>
<name>A0ABD1YQB6_9MARC</name>
<comment type="caution">
    <text evidence="2">The sequence shown here is derived from an EMBL/GenBank/DDBJ whole genome shotgun (WGS) entry which is preliminary data.</text>
</comment>
<accession>A0ABD1YQB6</accession>
<dbReference type="Proteomes" id="UP001605036">
    <property type="component" value="Unassembled WGS sequence"/>
</dbReference>
<evidence type="ECO:0000313" key="2">
    <source>
        <dbReference type="EMBL" id="KAL2632966.1"/>
    </source>
</evidence>
<gene>
    <name evidence="2" type="ORF">R1flu_004445</name>
</gene>
<feature type="region of interest" description="Disordered" evidence="1">
    <location>
        <begin position="1"/>
        <end position="25"/>
    </location>
</feature>
<dbReference type="EMBL" id="JBHFFA010000003">
    <property type="protein sequence ID" value="KAL2632966.1"/>
    <property type="molecule type" value="Genomic_DNA"/>
</dbReference>
<evidence type="ECO:0000256" key="1">
    <source>
        <dbReference type="SAM" id="MobiDB-lite"/>
    </source>
</evidence>
<dbReference type="AlphaFoldDB" id="A0ABD1YQB6"/>
<organism evidence="2 3">
    <name type="scientific">Riccia fluitans</name>
    <dbReference type="NCBI Taxonomy" id="41844"/>
    <lineage>
        <taxon>Eukaryota</taxon>
        <taxon>Viridiplantae</taxon>
        <taxon>Streptophyta</taxon>
        <taxon>Embryophyta</taxon>
        <taxon>Marchantiophyta</taxon>
        <taxon>Marchantiopsida</taxon>
        <taxon>Marchantiidae</taxon>
        <taxon>Marchantiales</taxon>
        <taxon>Ricciaceae</taxon>
        <taxon>Riccia</taxon>
    </lineage>
</organism>
<proteinExistence type="predicted"/>
<protein>
    <submittedName>
        <fullName evidence="2">Uncharacterized protein</fullName>
    </submittedName>
</protein>
<sequence>MIHSFELPRSAQDQTPEQTEDTEVISSCSQGKVLLSFRERRVRESSVLGTLSSEGLKRQLPKLRLQGRGNEQHS</sequence>